<evidence type="ECO:0000313" key="3">
    <source>
        <dbReference type="Proteomes" id="UP000253769"/>
    </source>
</evidence>
<sequence>MEVSTTEATLTLAFGLGLLHALDADHVMAVSGLASGRPGWRSCVAFCRRWAIGHGLTLLFIASLVYLFSLAIPETLSHTAESLVGLMLVVIGGWAIWSLMRQRFTFSFHRHGSRIEHAHWHRHDHIEHPSETVAQQGGETAQDDKSRLKQLSERHSPVLVGMLHGVAGSAPLLVLIPLSRFDSVGHALAYVLLFSVGVVISMLVFGGLMGGAYQTLSRLGQRIVDAARALVALSAVGFGAHLLSGYL</sequence>
<name>A0A369WEP0_9GAMM</name>
<dbReference type="OrthoDB" id="5333961at2"/>
<dbReference type="AlphaFoldDB" id="A0A369WEP0"/>
<comment type="caution">
    <text evidence="2">The sequence shown here is derived from an EMBL/GenBank/DDBJ whole genome shotgun (WGS) entry which is preliminary data.</text>
</comment>
<organism evidence="2 3">
    <name type="scientific">Motiliproteus coralliicola</name>
    <dbReference type="NCBI Taxonomy" id="2283196"/>
    <lineage>
        <taxon>Bacteria</taxon>
        <taxon>Pseudomonadati</taxon>
        <taxon>Pseudomonadota</taxon>
        <taxon>Gammaproteobacteria</taxon>
        <taxon>Oceanospirillales</taxon>
        <taxon>Oceanospirillaceae</taxon>
        <taxon>Motiliproteus</taxon>
    </lineage>
</organism>
<feature type="transmembrane region" description="Helical" evidence="1">
    <location>
        <begin position="50"/>
        <end position="71"/>
    </location>
</feature>
<feature type="transmembrane region" description="Helical" evidence="1">
    <location>
        <begin position="225"/>
        <end position="244"/>
    </location>
</feature>
<dbReference type="Proteomes" id="UP000253769">
    <property type="component" value="Unassembled WGS sequence"/>
</dbReference>
<evidence type="ECO:0000313" key="2">
    <source>
        <dbReference type="EMBL" id="RDE19811.1"/>
    </source>
</evidence>
<accession>A0A369WEP0</accession>
<protein>
    <recommendedName>
        <fullName evidence="4">Urease accessory protein UreH-like transmembrane domain-containing protein</fullName>
    </recommendedName>
</protein>
<feature type="transmembrane region" description="Helical" evidence="1">
    <location>
        <begin position="188"/>
        <end position="213"/>
    </location>
</feature>
<gene>
    <name evidence="2" type="ORF">DV711_13135</name>
</gene>
<reference evidence="2 3" key="1">
    <citation type="submission" date="2018-07" db="EMBL/GenBank/DDBJ databases">
        <title>Motiliproteus coralliicola sp. nov., a bacterium isolated from Coral.</title>
        <authorList>
            <person name="Wang G."/>
        </authorList>
    </citation>
    <scope>NUCLEOTIDE SEQUENCE [LARGE SCALE GENOMIC DNA]</scope>
    <source>
        <strain evidence="2 3">C34</strain>
    </source>
</reference>
<dbReference type="EMBL" id="QQOH01000003">
    <property type="protein sequence ID" value="RDE19811.1"/>
    <property type="molecule type" value="Genomic_DNA"/>
</dbReference>
<dbReference type="InterPro" id="IPR052776">
    <property type="entry name" value="Chloro_ReproSupport/MetalTrans"/>
</dbReference>
<dbReference type="PANTHER" id="PTHR33876:SF4">
    <property type="entry name" value="CHLOROPLAST PROTEIN FOR GROWTH AND FERTILITY 2"/>
    <property type="match status" value="1"/>
</dbReference>
<evidence type="ECO:0000256" key="1">
    <source>
        <dbReference type="SAM" id="Phobius"/>
    </source>
</evidence>
<dbReference type="RefSeq" id="WP_114696156.1">
    <property type="nucleotide sequence ID" value="NZ_QQOH01000003.1"/>
</dbReference>
<feature type="transmembrane region" description="Helical" evidence="1">
    <location>
        <begin position="157"/>
        <end position="176"/>
    </location>
</feature>
<keyword evidence="1" id="KW-0812">Transmembrane</keyword>
<feature type="transmembrane region" description="Helical" evidence="1">
    <location>
        <begin position="83"/>
        <end position="100"/>
    </location>
</feature>
<keyword evidence="1" id="KW-0472">Membrane</keyword>
<dbReference type="PANTHER" id="PTHR33876">
    <property type="entry name" value="UNNAMED PRODUCT"/>
    <property type="match status" value="1"/>
</dbReference>
<evidence type="ECO:0008006" key="4">
    <source>
        <dbReference type="Google" id="ProtNLM"/>
    </source>
</evidence>
<keyword evidence="3" id="KW-1185">Reference proteome</keyword>
<proteinExistence type="predicted"/>
<keyword evidence="1" id="KW-1133">Transmembrane helix</keyword>